<name>A0A4C1TMM2_EUMVA</name>
<evidence type="ECO:0000313" key="1">
    <source>
        <dbReference type="EMBL" id="GBP14900.1"/>
    </source>
</evidence>
<dbReference type="AlphaFoldDB" id="A0A4C1TMM2"/>
<accession>A0A4C1TMM2</accession>
<dbReference type="Proteomes" id="UP000299102">
    <property type="component" value="Unassembled WGS sequence"/>
</dbReference>
<organism evidence="1 2">
    <name type="scientific">Eumeta variegata</name>
    <name type="common">Bagworm moth</name>
    <name type="synonym">Eumeta japonica</name>
    <dbReference type="NCBI Taxonomy" id="151549"/>
    <lineage>
        <taxon>Eukaryota</taxon>
        <taxon>Metazoa</taxon>
        <taxon>Ecdysozoa</taxon>
        <taxon>Arthropoda</taxon>
        <taxon>Hexapoda</taxon>
        <taxon>Insecta</taxon>
        <taxon>Pterygota</taxon>
        <taxon>Neoptera</taxon>
        <taxon>Endopterygota</taxon>
        <taxon>Lepidoptera</taxon>
        <taxon>Glossata</taxon>
        <taxon>Ditrysia</taxon>
        <taxon>Tineoidea</taxon>
        <taxon>Psychidae</taxon>
        <taxon>Oiketicinae</taxon>
        <taxon>Eumeta</taxon>
    </lineage>
</organism>
<comment type="caution">
    <text evidence="1">The sequence shown here is derived from an EMBL/GenBank/DDBJ whole genome shotgun (WGS) entry which is preliminary data.</text>
</comment>
<reference evidence="1 2" key="1">
    <citation type="journal article" date="2019" name="Commun. Biol.">
        <title>The bagworm genome reveals a unique fibroin gene that provides high tensile strength.</title>
        <authorList>
            <person name="Kono N."/>
            <person name="Nakamura H."/>
            <person name="Ohtoshi R."/>
            <person name="Tomita M."/>
            <person name="Numata K."/>
            <person name="Arakawa K."/>
        </authorList>
    </citation>
    <scope>NUCLEOTIDE SEQUENCE [LARGE SCALE GENOMIC DNA]</scope>
</reference>
<dbReference type="EMBL" id="BGZK01000067">
    <property type="protein sequence ID" value="GBP14900.1"/>
    <property type="molecule type" value="Genomic_DNA"/>
</dbReference>
<sequence>MIGSTECQYAGGKRSASAGTGLRCLRACVSSYRVHLIAREFKQSNSKVIDATDAHSQLGTAYRHFRKEWNISDGRRSGSPELFGSGRVV</sequence>
<gene>
    <name evidence="1" type="ORF">EVAR_75476_1</name>
</gene>
<evidence type="ECO:0000313" key="2">
    <source>
        <dbReference type="Proteomes" id="UP000299102"/>
    </source>
</evidence>
<keyword evidence="2" id="KW-1185">Reference proteome</keyword>
<protein>
    <submittedName>
        <fullName evidence="1">Uncharacterized protein</fullName>
    </submittedName>
</protein>
<proteinExistence type="predicted"/>